<organism evidence="15 16">
    <name type="scientific">Bordetella parapertussis</name>
    <dbReference type="NCBI Taxonomy" id="519"/>
    <lineage>
        <taxon>Bacteria</taxon>
        <taxon>Pseudomonadati</taxon>
        <taxon>Pseudomonadota</taxon>
        <taxon>Betaproteobacteria</taxon>
        <taxon>Burkholderiales</taxon>
        <taxon>Alcaligenaceae</taxon>
        <taxon>Bordetella</taxon>
    </lineage>
</organism>
<evidence type="ECO:0000256" key="7">
    <source>
        <dbReference type="ARBA" id="ARBA00022723"/>
    </source>
</evidence>
<comment type="cofactor">
    <cofactor evidence="11">
        <name>Mg(2+)</name>
        <dbReference type="ChEBI" id="CHEBI:18420"/>
    </cofactor>
    <text evidence="11">Binds 1 Mg(2+) ion per subunit.</text>
</comment>
<dbReference type="InterPro" id="IPR039368">
    <property type="entry name" value="AHAS_TPP"/>
</dbReference>
<evidence type="ECO:0000256" key="4">
    <source>
        <dbReference type="ARBA" id="ARBA00013145"/>
    </source>
</evidence>
<evidence type="ECO:0000256" key="9">
    <source>
        <dbReference type="ARBA" id="ARBA00023052"/>
    </source>
</evidence>
<dbReference type="InterPro" id="IPR012846">
    <property type="entry name" value="Acetolactate_synth_lsu"/>
</dbReference>
<comment type="pathway">
    <text evidence="1 11">Amino-acid biosynthesis; L-isoleucine biosynthesis; L-isoleucine from 2-oxobutanoate: step 1/4.</text>
</comment>
<dbReference type="EC" id="2.2.1.6" evidence="4 11"/>
<keyword evidence="7 11" id="KW-0479">Metal-binding</keyword>
<comment type="pathway">
    <text evidence="2 11">Amino-acid biosynthesis; L-valine biosynthesis; L-valine from pyruvate: step 1/4.</text>
</comment>
<evidence type="ECO:0000256" key="3">
    <source>
        <dbReference type="ARBA" id="ARBA00007812"/>
    </source>
</evidence>
<gene>
    <name evidence="15" type="ORF">U5T69_13105</name>
</gene>
<proteinExistence type="inferred from homology"/>
<dbReference type="Proteomes" id="UP001324595">
    <property type="component" value="Unassembled WGS sequence"/>
</dbReference>
<dbReference type="Pfam" id="PF02775">
    <property type="entry name" value="TPP_enzyme_C"/>
    <property type="match status" value="1"/>
</dbReference>
<feature type="domain" description="Thiamine pyrophosphate enzyme N-terminal TPP-binding" evidence="14">
    <location>
        <begin position="22"/>
        <end position="137"/>
    </location>
</feature>
<dbReference type="CDD" id="cd07035">
    <property type="entry name" value="TPP_PYR_POX_like"/>
    <property type="match status" value="1"/>
</dbReference>
<reference evidence="15 16" key="1">
    <citation type="submission" date="2023-12" db="EMBL/GenBank/DDBJ databases">
        <title>Draft Genome Sequences of Bordetella parapertussis clinical Isolates from Colombia, 2023.</title>
        <authorList>
            <person name="Montilla E.A."/>
            <person name="Rojas F."/>
            <person name="Vargas M.N."/>
            <person name="Bonilla V."/>
            <person name="Duarte C."/>
        </authorList>
    </citation>
    <scope>NUCLEOTIDE SEQUENCE [LARGE SCALE GENOMIC DNA]</scope>
    <source>
        <strain evidence="15 16">320001806</strain>
    </source>
</reference>
<dbReference type="CDD" id="cd02015">
    <property type="entry name" value="TPP_AHAS"/>
    <property type="match status" value="1"/>
</dbReference>
<dbReference type="GeneID" id="69600820"/>
<dbReference type="EMBL" id="JAXUBE010000043">
    <property type="protein sequence ID" value="MEB2664110.1"/>
    <property type="molecule type" value="Genomic_DNA"/>
</dbReference>
<feature type="domain" description="Thiamine pyrophosphate enzyme central" evidence="12">
    <location>
        <begin position="212"/>
        <end position="348"/>
    </location>
</feature>
<dbReference type="SUPFAM" id="SSF52518">
    <property type="entry name" value="Thiamin diphosphate-binding fold (THDP-binding)"/>
    <property type="match status" value="2"/>
</dbReference>
<dbReference type="Pfam" id="PF00205">
    <property type="entry name" value="TPP_enzyme_M"/>
    <property type="match status" value="1"/>
</dbReference>
<keyword evidence="8 11" id="KW-0460">Magnesium</keyword>
<evidence type="ECO:0000256" key="6">
    <source>
        <dbReference type="ARBA" id="ARBA00022679"/>
    </source>
</evidence>
<dbReference type="RefSeq" id="WP_223851196.1">
    <property type="nucleotide sequence ID" value="NZ_AP019378.2"/>
</dbReference>
<evidence type="ECO:0000256" key="5">
    <source>
        <dbReference type="ARBA" id="ARBA00022605"/>
    </source>
</evidence>
<comment type="similarity">
    <text evidence="3 11">Belongs to the TPP enzyme family.</text>
</comment>
<feature type="domain" description="Thiamine pyrophosphate enzyme TPP-binding" evidence="13">
    <location>
        <begin position="411"/>
        <end position="560"/>
    </location>
</feature>
<protein>
    <recommendedName>
        <fullName evidence="4 11">Acetolactate synthase</fullName>
        <ecNumber evidence="4 11">2.2.1.6</ecNumber>
    </recommendedName>
</protein>
<dbReference type="InterPro" id="IPR045229">
    <property type="entry name" value="TPP_enz"/>
</dbReference>
<dbReference type="NCBIfam" id="TIGR00118">
    <property type="entry name" value="acolac_lg"/>
    <property type="match status" value="1"/>
</dbReference>
<evidence type="ECO:0000256" key="11">
    <source>
        <dbReference type="RuleBase" id="RU003591"/>
    </source>
</evidence>
<dbReference type="Gene3D" id="3.40.50.1220">
    <property type="entry name" value="TPP-binding domain"/>
    <property type="match status" value="1"/>
</dbReference>
<evidence type="ECO:0000256" key="8">
    <source>
        <dbReference type="ARBA" id="ARBA00022842"/>
    </source>
</evidence>
<keyword evidence="5 11" id="KW-0028">Amino-acid biosynthesis</keyword>
<evidence type="ECO:0000313" key="15">
    <source>
        <dbReference type="EMBL" id="MEB2664110.1"/>
    </source>
</evidence>
<evidence type="ECO:0000256" key="2">
    <source>
        <dbReference type="ARBA" id="ARBA00005025"/>
    </source>
</evidence>
<name>A0ABU5X6X0_BORPP</name>
<dbReference type="Pfam" id="PF02776">
    <property type="entry name" value="TPP_enzyme_N"/>
    <property type="match status" value="1"/>
</dbReference>
<evidence type="ECO:0000259" key="12">
    <source>
        <dbReference type="Pfam" id="PF00205"/>
    </source>
</evidence>
<dbReference type="NCBIfam" id="NF005409">
    <property type="entry name" value="PRK06965.1"/>
    <property type="match status" value="1"/>
</dbReference>
<comment type="catalytic activity">
    <reaction evidence="11">
        <text>2 pyruvate + H(+) = (2S)-2-acetolactate + CO2</text>
        <dbReference type="Rhea" id="RHEA:25249"/>
        <dbReference type="ChEBI" id="CHEBI:15361"/>
        <dbReference type="ChEBI" id="CHEBI:15378"/>
        <dbReference type="ChEBI" id="CHEBI:16526"/>
        <dbReference type="ChEBI" id="CHEBI:58476"/>
        <dbReference type="EC" id="2.2.1.6"/>
    </reaction>
</comment>
<evidence type="ECO:0000259" key="13">
    <source>
        <dbReference type="Pfam" id="PF02775"/>
    </source>
</evidence>
<dbReference type="InterPro" id="IPR012001">
    <property type="entry name" value="Thiamin_PyroP_enz_TPP-bd_dom"/>
</dbReference>
<evidence type="ECO:0000256" key="10">
    <source>
        <dbReference type="ARBA" id="ARBA00023304"/>
    </source>
</evidence>
<evidence type="ECO:0000259" key="14">
    <source>
        <dbReference type="Pfam" id="PF02776"/>
    </source>
</evidence>
<accession>A0ABU5X6X0</accession>
<keyword evidence="16" id="KW-1185">Reference proteome</keyword>
<keyword evidence="9 11" id="KW-0786">Thiamine pyrophosphate</keyword>
<dbReference type="SUPFAM" id="SSF52467">
    <property type="entry name" value="DHS-like NAD/FAD-binding domain"/>
    <property type="match status" value="1"/>
</dbReference>
<dbReference type="InterPro" id="IPR029035">
    <property type="entry name" value="DHS-like_NAD/FAD-binding_dom"/>
</dbReference>
<sequence>MRAGSAQACRAGTERKDNMELNGADIVVRCLAEEGVEHVFGYPGGAVLYIYDAIFKQDKFQHILVRHEQAAVHAADAYSRASQKVGVCLVTSGPGVTNAVTGIATAYMDSIPMVIISGQVPTAAIGEDAFQECDTVGITRPCVKHNFLVRDVKDLAETMRRAFFIARTGRPGPVLVDIPKDITVAQCKYAPPKGEISMRSYAPVNKGHQGQIKKAVQMLLHAERPMIYTGGGVILSDAAEALRHLVDQTGAPCTNTLMGLGAMPATDHRFLGMPGMHGTYEANMAMQHCDVLLAIGARFDDRVIGNPRHFAQNARKIIHIDIDPSSISKRVRVDVPIVGNVKDVLADLSAQYDLARADAKPAPIEKWWQQIEAWRGKECLKYAGSDEVIKPQFVVEKLWEVTGGDAFVTSDVGQHQMWAAQYYKFNKPRRWINSGGLGTMGVGLPYAMGVQMANPGADIAVITGEASIQMNIQELSTCHQYHLTPKIICLNNRFLGMVRQWQQIDYGSRYSESYMDSLPDFVKVAEAYGHVGLRIERPADVEPALREAFKKHKDRLVFLDFITDRTENVWPMVKAGRGLTEMLLGSEDL</sequence>
<evidence type="ECO:0000256" key="1">
    <source>
        <dbReference type="ARBA" id="ARBA00004974"/>
    </source>
</evidence>
<dbReference type="InterPro" id="IPR012000">
    <property type="entry name" value="Thiamin_PyroP_enz_cen_dom"/>
</dbReference>
<keyword evidence="10 11" id="KW-0100">Branched-chain amino acid biosynthesis</keyword>
<comment type="cofactor">
    <cofactor evidence="11">
        <name>thiamine diphosphate</name>
        <dbReference type="ChEBI" id="CHEBI:58937"/>
    </cofactor>
    <text evidence="11">Binds 1 thiamine pyrophosphate per subunit.</text>
</comment>
<dbReference type="PANTHER" id="PTHR18968:SF13">
    <property type="entry name" value="ACETOLACTATE SYNTHASE CATALYTIC SUBUNIT, MITOCHONDRIAL"/>
    <property type="match status" value="1"/>
</dbReference>
<dbReference type="Gene3D" id="3.40.50.970">
    <property type="match status" value="2"/>
</dbReference>
<dbReference type="PANTHER" id="PTHR18968">
    <property type="entry name" value="THIAMINE PYROPHOSPHATE ENZYMES"/>
    <property type="match status" value="1"/>
</dbReference>
<dbReference type="InterPro" id="IPR011766">
    <property type="entry name" value="TPP_enzyme_TPP-bd"/>
</dbReference>
<evidence type="ECO:0000313" key="16">
    <source>
        <dbReference type="Proteomes" id="UP001324595"/>
    </source>
</evidence>
<keyword evidence="6 11" id="KW-0808">Transferase</keyword>
<comment type="caution">
    <text evidence="15">The sequence shown here is derived from an EMBL/GenBank/DDBJ whole genome shotgun (WGS) entry which is preliminary data.</text>
</comment>
<dbReference type="InterPro" id="IPR029061">
    <property type="entry name" value="THDP-binding"/>
</dbReference>